<protein>
    <submittedName>
        <fullName evidence="1">Uncharacterized protein</fullName>
    </submittedName>
</protein>
<reference evidence="1" key="2">
    <citation type="submission" date="2023-07" db="EMBL/GenBank/DDBJ databases">
        <authorList>
            <person name="Bai X.-H."/>
            <person name="Wang H.-H."/>
            <person name="Wang J."/>
            <person name="Ma M.-Y."/>
            <person name="Hu H.-H."/>
            <person name="Song Z.-L."/>
            <person name="Ma H.-G."/>
            <person name="Fan Y."/>
            <person name="Du C.-Y."/>
            <person name="Xu J.-C."/>
        </authorList>
    </citation>
    <scope>NUCLEOTIDE SEQUENCE</scope>
    <source>
        <strain evidence="1">CZ1</strain>
    </source>
</reference>
<dbReference type="RefSeq" id="WP_316426048.1">
    <property type="nucleotide sequence ID" value="NZ_CP130144.1"/>
</dbReference>
<accession>A0AA96WQ53</accession>
<dbReference type="AlphaFoldDB" id="A0AA96WQ53"/>
<organism evidence="1">
    <name type="scientific">Leptolyngbya boryana CZ1</name>
    <dbReference type="NCBI Taxonomy" id="3060204"/>
    <lineage>
        <taxon>Bacteria</taxon>
        <taxon>Bacillati</taxon>
        <taxon>Cyanobacteriota</taxon>
        <taxon>Cyanophyceae</taxon>
        <taxon>Leptolyngbyales</taxon>
        <taxon>Leptolyngbyaceae</taxon>
        <taxon>Leptolyngbya group</taxon>
        <taxon>Leptolyngbya</taxon>
    </lineage>
</organism>
<dbReference type="EMBL" id="CP130144">
    <property type="protein sequence ID" value="WNZ43842.1"/>
    <property type="molecule type" value="Genomic_DNA"/>
</dbReference>
<sequence>MRAGKVRVIFTIDTEADELQVYDIDFRGNIYKPLSLGATRTRLEI</sequence>
<reference evidence="1" key="1">
    <citation type="journal article" date="2023" name="Plants (Basel)">
        <title>Genomic Analysis of Leptolyngbya boryana CZ1 Reveals Efficient Carbon Fixation Modules.</title>
        <authorList>
            <person name="Bai X."/>
            <person name="Wang H."/>
            <person name="Cheng W."/>
            <person name="Wang J."/>
            <person name="Ma M."/>
            <person name="Hu H."/>
            <person name="Song Z."/>
            <person name="Ma H."/>
            <person name="Fan Y."/>
            <person name="Du C."/>
            <person name="Xu J."/>
        </authorList>
    </citation>
    <scope>NUCLEOTIDE SEQUENCE</scope>
    <source>
        <strain evidence="1">CZ1</strain>
    </source>
</reference>
<dbReference type="InterPro" id="IPR035093">
    <property type="entry name" value="RelE/ParE_toxin_dom_sf"/>
</dbReference>
<proteinExistence type="predicted"/>
<dbReference type="Gene3D" id="3.30.2310.20">
    <property type="entry name" value="RelE-like"/>
    <property type="match status" value="1"/>
</dbReference>
<evidence type="ECO:0000313" key="1">
    <source>
        <dbReference type="EMBL" id="WNZ43842.1"/>
    </source>
</evidence>
<gene>
    <name evidence="1" type="ORF">Q2T42_18545</name>
</gene>
<name>A0AA96WQ53_LEPBY</name>